<sequence>MNITYIRKLLELSLIKGHIAHPIDKRTPKHKRILPFQERAKISGEKWTTQFKRKLVKINEKQPEQGGGKITCLKEHMDANKLSQNHVLPHYCSLLHFCRQHPNSHALKA</sequence>
<dbReference type="AlphaFoldDB" id="A0A9N9G576"/>
<organism evidence="1 2">
    <name type="scientific">Dentiscutata erythropus</name>
    <dbReference type="NCBI Taxonomy" id="1348616"/>
    <lineage>
        <taxon>Eukaryota</taxon>
        <taxon>Fungi</taxon>
        <taxon>Fungi incertae sedis</taxon>
        <taxon>Mucoromycota</taxon>
        <taxon>Glomeromycotina</taxon>
        <taxon>Glomeromycetes</taxon>
        <taxon>Diversisporales</taxon>
        <taxon>Gigasporaceae</taxon>
        <taxon>Dentiscutata</taxon>
    </lineage>
</organism>
<evidence type="ECO:0000313" key="1">
    <source>
        <dbReference type="EMBL" id="CAG8577996.1"/>
    </source>
</evidence>
<dbReference type="Proteomes" id="UP000789405">
    <property type="component" value="Unassembled WGS sequence"/>
</dbReference>
<comment type="caution">
    <text evidence="1">The sequence shown here is derived from an EMBL/GenBank/DDBJ whole genome shotgun (WGS) entry which is preliminary data.</text>
</comment>
<keyword evidence="2" id="KW-1185">Reference proteome</keyword>
<accession>A0A9N9G576</accession>
<reference evidence="1" key="1">
    <citation type="submission" date="2021-06" db="EMBL/GenBank/DDBJ databases">
        <authorList>
            <person name="Kallberg Y."/>
            <person name="Tangrot J."/>
            <person name="Rosling A."/>
        </authorList>
    </citation>
    <scope>NUCLEOTIDE SEQUENCE</scope>
    <source>
        <strain evidence="1">MA453B</strain>
    </source>
</reference>
<protein>
    <submittedName>
        <fullName evidence="1">18154_t:CDS:1</fullName>
    </submittedName>
</protein>
<proteinExistence type="predicted"/>
<name>A0A9N9G576_9GLOM</name>
<evidence type="ECO:0000313" key="2">
    <source>
        <dbReference type="Proteomes" id="UP000789405"/>
    </source>
</evidence>
<dbReference type="EMBL" id="CAJVPY010002993">
    <property type="protein sequence ID" value="CAG8577996.1"/>
    <property type="molecule type" value="Genomic_DNA"/>
</dbReference>
<gene>
    <name evidence="1" type="ORF">DERYTH_LOCUS6541</name>
</gene>